<proteinExistence type="predicted"/>
<gene>
    <name evidence="1" type="ORF">LCPAC403_00750</name>
</gene>
<reference evidence="1" key="1">
    <citation type="journal article" date="2019" name="MBio">
        <title>Virus Genomes from Deep Sea Sediments Expand the Ocean Megavirome and Support Independent Origins of Viral Gigantism.</title>
        <authorList>
            <person name="Backstrom D."/>
            <person name="Yutin N."/>
            <person name="Jorgensen S.L."/>
            <person name="Dharamshi J."/>
            <person name="Homa F."/>
            <person name="Zaremba-Niedwiedzka K."/>
            <person name="Spang A."/>
            <person name="Wolf Y.I."/>
            <person name="Koonin E.V."/>
            <person name="Ettema T.J."/>
        </authorList>
    </citation>
    <scope>NUCLEOTIDE SEQUENCE</scope>
</reference>
<evidence type="ECO:0000313" key="1">
    <source>
        <dbReference type="EMBL" id="QBK92941.1"/>
    </source>
</evidence>
<protein>
    <submittedName>
        <fullName evidence="1">Uncharacterized protein</fullName>
    </submittedName>
</protein>
<sequence length="180" mass="20993">MNSEDSTSRDLKMKILANIDETFRIYIKYLEDSKKRYNTFFDDPWDMQWNVVFNYGSVVTLDLSDEFFKVGDEKEERIWNNQKEPINSQGKALVIALKRLIDNGHPPTEYPPDDVSLLIYEGETKLYSTKWSYQGASIYNLILEVDEKKAKHSGGNLRRSDCTYPKVYAIISPDLVIFKL</sequence>
<name>A0A481ZE72_9VIRU</name>
<dbReference type="EMBL" id="MK500588">
    <property type="protein sequence ID" value="QBK92941.1"/>
    <property type="molecule type" value="Genomic_DNA"/>
</dbReference>
<organism evidence="1">
    <name type="scientific">Pithovirus LCPAC403</name>
    <dbReference type="NCBI Taxonomy" id="2506596"/>
    <lineage>
        <taxon>Viruses</taxon>
        <taxon>Pithoviruses</taxon>
    </lineage>
</organism>
<accession>A0A481ZE72</accession>